<dbReference type="InterPro" id="IPR015393">
    <property type="entry name" value="DUF1972"/>
</dbReference>
<dbReference type="SUPFAM" id="SSF53756">
    <property type="entry name" value="UDP-Glycosyltransferase/glycogen phosphorylase"/>
    <property type="match status" value="1"/>
</dbReference>
<dbReference type="Proteomes" id="UP000630528">
    <property type="component" value="Unassembled WGS sequence"/>
</dbReference>
<keyword evidence="3" id="KW-1185">Reference proteome</keyword>
<reference evidence="2" key="2">
    <citation type="submission" date="2021-01" db="EMBL/GenBank/DDBJ databases">
        <authorList>
            <person name="Kang M."/>
        </authorList>
    </citation>
    <scope>NUCLEOTIDE SEQUENCE</scope>
    <source>
        <strain evidence="2">KACC 17527</strain>
    </source>
</reference>
<dbReference type="Gene3D" id="3.40.50.2000">
    <property type="entry name" value="Glycogen Phosphorylase B"/>
    <property type="match status" value="2"/>
</dbReference>
<evidence type="ECO:0000259" key="1">
    <source>
        <dbReference type="Pfam" id="PF09314"/>
    </source>
</evidence>
<organism evidence="2 3">
    <name type="scientific">Ramlibacter ginsenosidimutans</name>
    <dbReference type="NCBI Taxonomy" id="502333"/>
    <lineage>
        <taxon>Bacteria</taxon>
        <taxon>Pseudomonadati</taxon>
        <taxon>Pseudomonadota</taxon>
        <taxon>Betaproteobacteria</taxon>
        <taxon>Burkholderiales</taxon>
        <taxon>Comamonadaceae</taxon>
        <taxon>Ramlibacter</taxon>
    </lineage>
</organism>
<comment type="caution">
    <text evidence="2">The sequence shown here is derived from an EMBL/GenBank/DDBJ whole genome shotgun (WGS) entry which is preliminary data.</text>
</comment>
<dbReference type="EMBL" id="JAEPWM010000004">
    <property type="protein sequence ID" value="MBK6006675.1"/>
    <property type="molecule type" value="Genomic_DNA"/>
</dbReference>
<protein>
    <submittedName>
        <fullName evidence="2">DUF1972 domain-containing protein</fullName>
    </submittedName>
</protein>
<name>A0A934TSW3_9BURK</name>
<accession>A0A934TSW3</accession>
<dbReference type="PANTHER" id="PTHR12526">
    <property type="entry name" value="GLYCOSYLTRANSFERASE"/>
    <property type="match status" value="1"/>
</dbReference>
<gene>
    <name evidence="2" type="ORF">JJB11_11285</name>
</gene>
<proteinExistence type="predicted"/>
<evidence type="ECO:0000313" key="3">
    <source>
        <dbReference type="Proteomes" id="UP000630528"/>
    </source>
</evidence>
<feature type="domain" description="DUF1972" evidence="1">
    <location>
        <begin position="1"/>
        <end position="176"/>
    </location>
</feature>
<dbReference type="AlphaFoldDB" id="A0A934TSW3"/>
<sequence length="371" mass="40698">MKNVAILGTVGLPASYGGFETLAENLVRYHQEHDIDGEIVVYCSAKTFPERAPSYLGASLRYVNLDANGASSVPYDILSLISAALRGAEVILLLGVSGAIALPFLRLFSRARIVTNIDGVEWKREKWKGFARWWLRKSEYWAVRYSHEVIADNAGIARHVAECYGRSCEVIAYGGDHAVQATGQAFEGEPLPPRYALALCRIEPENNVATILEAFAENRELPLVFIGNWKNSDYGLALLARFGANSGLRLLDPIYDAGVLRTIRSGAALYVHGHSAGGTNPSLVEMMHFRVPVLAFDCSFNRCTTDVRAIYFTDAASLRAAVAALSPERAEKVAAEMQRIAQERYTWDAIGHAYFKLLGLRGTVSLQPQGA</sequence>
<reference evidence="2" key="1">
    <citation type="journal article" date="2012" name="J. Microbiol. Biotechnol.">
        <title>Ramlibacter ginsenosidimutans sp. nov., with ginsenoside-converting activity.</title>
        <authorList>
            <person name="Wang L."/>
            <person name="An D.S."/>
            <person name="Kim S.G."/>
            <person name="Jin F.X."/>
            <person name="Kim S.C."/>
            <person name="Lee S.T."/>
            <person name="Im W.T."/>
        </authorList>
    </citation>
    <scope>NUCLEOTIDE SEQUENCE</scope>
    <source>
        <strain evidence="2">KACC 17527</strain>
    </source>
</reference>
<dbReference type="Pfam" id="PF09314">
    <property type="entry name" value="DUF1972"/>
    <property type="match status" value="1"/>
</dbReference>
<evidence type="ECO:0000313" key="2">
    <source>
        <dbReference type="EMBL" id="MBK6006675.1"/>
    </source>
</evidence>
<dbReference type="RefSeq" id="WP_201170625.1">
    <property type="nucleotide sequence ID" value="NZ_JAEPWM010000004.1"/>
</dbReference>